<protein>
    <recommendedName>
        <fullName evidence="9">E2F/DP family winged-helix DNA-binding domain-containing protein</fullName>
    </recommendedName>
</protein>
<evidence type="ECO:0000259" key="9">
    <source>
        <dbReference type="SMART" id="SM01372"/>
    </source>
</evidence>
<keyword evidence="4 7" id="KW-0238">DNA-binding</keyword>
<feature type="compositionally biased region" description="Basic and acidic residues" evidence="8">
    <location>
        <begin position="219"/>
        <end position="243"/>
    </location>
</feature>
<dbReference type="FunFam" id="1.10.10.10:FF:000458">
    <property type="entry name" value="E2F-like (Mammalian transcription factor)"/>
    <property type="match status" value="1"/>
</dbReference>
<name>A0A2G5V6C5_9PELO</name>
<proteinExistence type="inferred from homology"/>
<evidence type="ECO:0000256" key="1">
    <source>
        <dbReference type="ARBA" id="ARBA00004123"/>
    </source>
</evidence>
<dbReference type="Gene3D" id="6.10.250.540">
    <property type="match status" value="1"/>
</dbReference>
<dbReference type="PANTHER" id="PTHR12081:SF101">
    <property type="entry name" value="TRANSCRIPTION FACTOR EFL-2"/>
    <property type="match status" value="1"/>
</dbReference>
<feature type="region of interest" description="Disordered" evidence="8">
    <location>
        <begin position="217"/>
        <end position="243"/>
    </location>
</feature>
<dbReference type="EMBL" id="PDUG01000002">
    <property type="protein sequence ID" value="PIC47299.1"/>
    <property type="molecule type" value="Genomic_DNA"/>
</dbReference>
<evidence type="ECO:0000256" key="2">
    <source>
        <dbReference type="ARBA" id="ARBA00010940"/>
    </source>
</evidence>
<keyword evidence="6 7" id="KW-0539">Nucleus</keyword>
<dbReference type="InterPro" id="IPR015633">
    <property type="entry name" value="E2F"/>
</dbReference>
<evidence type="ECO:0000256" key="5">
    <source>
        <dbReference type="ARBA" id="ARBA00023163"/>
    </source>
</evidence>
<dbReference type="Pfam" id="PF02319">
    <property type="entry name" value="WHD_E2F_TDP"/>
    <property type="match status" value="1"/>
</dbReference>
<gene>
    <name evidence="10" type="primary">Cnig_chr_II.g6697</name>
    <name evidence="10" type="ORF">B9Z55_006697</name>
</gene>
<dbReference type="GO" id="GO:0000981">
    <property type="term" value="F:DNA-binding transcription factor activity, RNA polymerase II-specific"/>
    <property type="evidence" value="ECO:0007669"/>
    <property type="project" value="TreeGrafter"/>
</dbReference>
<dbReference type="GO" id="GO:0090575">
    <property type="term" value="C:RNA polymerase II transcription regulator complex"/>
    <property type="evidence" value="ECO:0007669"/>
    <property type="project" value="TreeGrafter"/>
</dbReference>
<reference evidence="11" key="1">
    <citation type="submission" date="2017-10" db="EMBL/GenBank/DDBJ databases">
        <title>Rapid genome shrinkage in a self-fertile nematode reveals novel sperm competition proteins.</title>
        <authorList>
            <person name="Yin D."/>
            <person name="Schwarz E.M."/>
            <person name="Thomas C.G."/>
            <person name="Felde R.L."/>
            <person name="Korf I.F."/>
            <person name="Cutter A.D."/>
            <person name="Schartner C.M."/>
            <person name="Ralston E.J."/>
            <person name="Meyer B.J."/>
            <person name="Haag E.S."/>
        </authorList>
    </citation>
    <scope>NUCLEOTIDE SEQUENCE [LARGE SCALE GENOMIC DNA]</scope>
    <source>
        <strain evidence="11">JU1422</strain>
    </source>
</reference>
<evidence type="ECO:0000256" key="4">
    <source>
        <dbReference type="ARBA" id="ARBA00023125"/>
    </source>
</evidence>
<evidence type="ECO:0000313" key="11">
    <source>
        <dbReference type="Proteomes" id="UP000230233"/>
    </source>
</evidence>
<feature type="region of interest" description="Disordered" evidence="8">
    <location>
        <begin position="1"/>
        <end position="22"/>
    </location>
</feature>
<feature type="domain" description="E2F/DP family winged-helix DNA-binding" evidence="9">
    <location>
        <begin position="43"/>
        <end position="106"/>
    </location>
</feature>
<keyword evidence="5 7" id="KW-0804">Transcription</keyword>
<keyword evidence="11" id="KW-1185">Reference proteome</keyword>
<dbReference type="GO" id="GO:0000978">
    <property type="term" value="F:RNA polymerase II cis-regulatory region sequence-specific DNA binding"/>
    <property type="evidence" value="ECO:0007669"/>
    <property type="project" value="InterPro"/>
</dbReference>
<dbReference type="OrthoDB" id="1743261at2759"/>
<dbReference type="AlphaFoldDB" id="A0A2G5V6C5"/>
<evidence type="ECO:0000256" key="7">
    <source>
        <dbReference type="RuleBase" id="RU003796"/>
    </source>
</evidence>
<comment type="caution">
    <text evidence="10">The sequence shown here is derived from an EMBL/GenBank/DDBJ whole genome shotgun (WGS) entry which is preliminary data.</text>
</comment>
<keyword evidence="3 7" id="KW-0805">Transcription regulation</keyword>
<evidence type="ECO:0000256" key="6">
    <source>
        <dbReference type="ARBA" id="ARBA00023242"/>
    </source>
</evidence>
<dbReference type="InterPro" id="IPR036388">
    <property type="entry name" value="WH-like_DNA-bd_sf"/>
</dbReference>
<comment type="similarity">
    <text evidence="2 7">Belongs to the E2F/DP family.</text>
</comment>
<dbReference type="InterPro" id="IPR037241">
    <property type="entry name" value="E2F-DP_heterodim"/>
</dbReference>
<evidence type="ECO:0000256" key="8">
    <source>
        <dbReference type="SAM" id="MobiDB-lite"/>
    </source>
</evidence>
<dbReference type="Proteomes" id="UP000230233">
    <property type="component" value="Chromosome II"/>
</dbReference>
<dbReference type="InterPro" id="IPR036390">
    <property type="entry name" value="WH_DNA-bd_sf"/>
</dbReference>
<dbReference type="Gene3D" id="1.10.10.10">
    <property type="entry name" value="Winged helix-like DNA-binding domain superfamily/Winged helix DNA-binding domain"/>
    <property type="match status" value="1"/>
</dbReference>
<dbReference type="InterPro" id="IPR003316">
    <property type="entry name" value="E2F_WHTH_DNA-bd_dom"/>
</dbReference>
<evidence type="ECO:0000313" key="10">
    <source>
        <dbReference type="EMBL" id="PIC47299.1"/>
    </source>
</evidence>
<dbReference type="STRING" id="1611254.A0A2G5V6C5"/>
<organism evidence="10 11">
    <name type="scientific">Caenorhabditis nigoni</name>
    <dbReference type="NCBI Taxonomy" id="1611254"/>
    <lineage>
        <taxon>Eukaryota</taxon>
        <taxon>Metazoa</taxon>
        <taxon>Ecdysozoa</taxon>
        <taxon>Nematoda</taxon>
        <taxon>Chromadorea</taxon>
        <taxon>Rhabditida</taxon>
        <taxon>Rhabditina</taxon>
        <taxon>Rhabditomorpha</taxon>
        <taxon>Rhabditoidea</taxon>
        <taxon>Rhabditidae</taxon>
        <taxon>Peloderinae</taxon>
        <taxon>Caenorhabditis</taxon>
    </lineage>
</organism>
<dbReference type="SUPFAM" id="SSF46785">
    <property type="entry name" value="Winged helix' DNA-binding domain"/>
    <property type="match status" value="1"/>
</dbReference>
<dbReference type="PANTHER" id="PTHR12081">
    <property type="entry name" value="TRANSCRIPTION FACTOR E2F"/>
    <property type="match status" value="1"/>
</dbReference>
<evidence type="ECO:0000256" key="3">
    <source>
        <dbReference type="ARBA" id="ARBA00023015"/>
    </source>
</evidence>
<dbReference type="SMART" id="SM01372">
    <property type="entry name" value="E2F_TDP"/>
    <property type="match status" value="1"/>
</dbReference>
<comment type="subcellular location">
    <subcellularLocation>
        <location evidence="1 7">Nucleus</location>
    </subcellularLocation>
</comment>
<dbReference type="SUPFAM" id="SSF144074">
    <property type="entry name" value="E2F-DP heterodimerization region"/>
    <property type="match status" value="1"/>
</dbReference>
<sequence>MPKIDLNRKMSRRKRSPEDPAKIDLSTVGNLLEEESSSKEVFRSQQSLGLITQRFMSLRQKNEIMNLNAVAKELNIPKRRVYDVINVLEGLGYVQKIEKNNIQWIGEATRSEEQNHLEATVEMMRQQEKILEMMIQDAQAIIGMHFEDPIARPYNYIRKDDIRNTADANSKSIIIKSDNDVDNHFEVQVTDPAASGCYDMIVKNKSGVKSHALLFNNEQPRDEEKPPKEMVEDHDLSLTDSPSKSKEIKLEPVDLDPEDDEEFVLPSFSANSANTPYVPETPGRGLFLSPYSPLRALFSPSIMPMYSSDLINISTPSEVVAETRRHDEPPSIMDFFNDMK</sequence>
<accession>A0A2G5V6C5</accession>